<dbReference type="Pfam" id="PF00400">
    <property type="entry name" value="WD40"/>
    <property type="match status" value="1"/>
</dbReference>
<evidence type="ECO:0000256" key="3">
    <source>
        <dbReference type="ARBA" id="ARBA00022737"/>
    </source>
</evidence>
<keyword evidence="4" id="KW-0807">Transducer</keyword>
<dbReference type="PROSITE" id="PS50294">
    <property type="entry name" value="WD_REPEATS_REGION"/>
    <property type="match status" value="3"/>
</dbReference>
<feature type="repeat" description="WD" evidence="5">
    <location>
        <begin position="150"/>
        <end position="190"/>
    </location>
</feature>
<evidence type="ECO:0000256" key="5">
    <source>
        <dbReference type="PROSITE-ProRule" id="PRU00221"/>
    </source>
</evidence>
<feature type="repeat" description="WD" evidence="5">
    <location>
        <begin position="369"/>
        <end position="401"/>
    </location>
</feature>
<dbReference type="CDD" id="cd00200">
    <property type="entry name" value="WD40"/>
    <property type="match status" value="1"/>
</dbReference>
<feature type="compositionally biased region" description="Low complexity" evidence="6">
    <location>
        <begin position="296"/>
        <end position="316"/>
    </location>
</feature>
<dbReference type="InterPro" id="IPR001632">
    <property type="entry name" value="WD40_G-protein_beta-like"/>
</dbReference>
<protein>
    <submittedName>
        <fullName evidence="7">Guanine nucleotide-binding protein, beta subunit like protein</fullName>
    </submittedName>
</protein>
<dbReference type="InterPro" id="IPR036322">
    <property type="entry name" value="WD40_repeat_dom_sf"/>
</dbReference>
<evidence type="ECO:0000256" key="2">
    <source>
        <dbReference type="ARBA" id="ARBA00022574"/>
    </source>
</evidence>
<keyword evidence="8" id="KW-1185">Reference proteome</keyword>
<evidence type="ECO:0000313" key="8">
    <source>
        <dbReference type="Proteomes" id="UP001057375"/>
    </source>
</evidence>
<comment type="caution">
    <text evidence="7">The sequence shown here is derived from an EMBL/GenBank/DDBJ whole genome shotgun (WGS) entry which is preliminary data.</text>
</comment>
<evidence type="ECO:0000256" key="1">
    <source>
        <dbReference type="ARBA" id="ARBA00009768"/>
    </source>
</evidence>
<evidence type="ECO:0000313" key="7">
    <source>
        <dbReference type="EMBL" id="GKT24104.1"/>
    </source>
</evidence>
<feature type="repeat" description="WD" evidence="5">
    <location>
        <begin position="191"/>
        <end position="232"/>
    </location>
</feature>
<dbReference type="SMART" id="SM00320">
    <property type="entry name" value="WD40"/>
    <property type="match status" value="7"/>
</dbReference>
<evidence type="ECO:0000256" key="6">
    <source>
        <dbReference type="SAM" id="MobiDB-lite"/>
    </source>
</evidence>
<dbReference type="PRINTS" id="PR00319">
    <property type="entry name" value="GPROTEINB"/>
</dbReference>
<reference evidence="7" key="1">
    <citation type="submission" date="2022-03" db="EMBL/GenBank/DDBJ databases">
        <title>Draft genome sequence of Aduncisulcus paluster, a free-living microaerophilic Fornicata.</title>
        <authorList>
            <person name="Yuyama I."/>
            <person name="Kume K."/>
            <person name="Tamura T."/>
            <person name="Inagaki Y."/>
            <person name="Hashimoto T."/>
        </authorList>
    </citation>
    <scope>NUCLEOTIDE SEQUENCE</scope>
    <source>
        <strain evidence="7">NY0171</strain>
    </source>
</reference>
<dbReference type="PANTHER" id="PTHR19850">
    <property type="entry name" value="GUANINE NUCLEOTIDE-BINDING PROTEIN BETA G PROTEIN BETA"/>
    <property type="match status" value="1"/>
</dbReference>
<dbReference type="SUPFAM" id="SSF50978">
    <property type="entry name" value="WD40 repeat-like"/>
    <property type="match status" value="1"/>
</dbReference>
<comment type="similarity">
    <text evidence="1">Belongs to the WD repeat G protein beta family.</text>
</comment>
<sequence length="401" mass="43182">MNVTGRISLARREADILIEKIRRNRAKAKDSSLRKESEKASLAPLSIHPRRQNLLKYSGPVYSLQWARDGCHIVTAASHSNSFELRVVNALTTNRVASFSLDSDIYTCSYSPSGAYVGCGGIDNNISVFSLSSADSSSSSSTSSTPACILSGHTGYITSVRFLDDQHVISASADQTALLWHVDSRQLIQEFHAHSGIVSCIDIAPDLSTFVSGGYDGTSRIWDMRRGRAVQVFRCSEGREVRSVRFFPSGMCFAVGCDDGTCRLFDIRADRQLCVYGAKDEDSEGKPAPRDSVSTSLSPRVASSVAPPSISSPSISMTSRGMPPSLSSKTFSPAVNSLAFSRRGRMLVACQSSAVTCYDTLFGNEICKLEGHGGLHTCVDIAKDGLAIAVGSKDETVSLWC</sequence>
<feature type="compositionally biased region" description="Basic and acidic residues" evidence="6">
    <location>
        <begin position="280"/>
        <end position="289"/>
    </location>
</feature>
<name>A0ABQ5K4C7_9EUKA</name>
<accession>A0ABQ5K4C7</accession>
<dbReference type="InterPro" id="IPR015943">
    <property type="entry name" value="WD40/YVTN_repeat-like_dom_sf"/>
</dbReference>
<dbReference type="InterPro" id="IPR001680">
    <property type="entry name" value="WD40_rpt"/>
</dbReference>
<proteinExistence type="inferred from homology"/>
<keyword evidence="3" id="KW-0677">Repeat</keyword>
<evidence type="ECO:0000256" key="4">
    <source>
        <dbReference type="ARBA" id="ARBA00023224"/>
    </source>
</evidence>
<gene>
    <name evidence="7" type="ORF">ADUPG1_012631</name>
</gene>
<organism evidence="7 8">
    <name type="scientific">Aduncisulcus paluster</name>
    <dbReference type="NCBI Taxonomy" id="2918883"/>
    <lineage>
        <taxon>Eukaryota</taxon>
        <taxon>Metamonada</taxon>
        <taxon>Carpediemonas-like organisms</taxon>
        <taxon>Aduncisulcus</taxon>
    </lineage>
</organism>
<dbReference type="Gene3D" id="2.130.10.10">
    <property type="entry name" value="YVTN repeat-like/Quinoprotein amine dehydrogenase"/>
    <property type="match status" value="2"/>
</dbReference>
<dbReference type="Pfam" id="PF25391">
    <property type="entry name" value="WD40_Gbeta"/>
    <property type="match status" value="1"/>
</dbReference>
<dbReference type="Proteomes" id="UP001057375">
    <property type="component" value="Unassembled WGS sequence"/>
</dbReference>
<dbReference type="PROSITE" id="PS50082">
    <property type="entry name" value="WD_REPEATS_2"/>
    <property type="match status" value="3"/>
</dbReference>
<keyword evidence="2 5" id="KW-0853">WD repeat</keyword>
<dbReference type="InterPro" id="IPR016346">
    <property type="entry name" value="G-protein_beta_1-5"/>
</dbReference>
<dbReference type="EMBL" id="BQXS01012504">
    <property type="protein sequence ID" value="GKT24104.1"/>
    <property type="molecule type" value="Genomic_DNA"/>
</dbReference>
<dbReference type="PIRSF" id="PIRSF002394">
    <property type="entry name" value="GN-bd_beta"/>
    <property type="match status" value="1"/>
</dbReference>
<feature type="region of interest" description="Disordered" evidence="6">
    <location>
        <begin position="280"/>
        <end position="330"/>
    </location>
</feature>